<dbReference type="PANTHER" id="PTHR40115:SF1">
    <property type="entry name" value="INNER MEMBRANE PROTEIN WITH PEPSY TM HELIX"/>
    <property type="match status" value="1"/>
</dbReference>
<keyword evidence="1" id="KW-0812">Transmembrane</keyword>
<dbReference type="RefSeq" id="WP_182668896.1">
    <property type="nucleotide sequence ID" value="NZ_JACHTE010000004.1"/>
</dbReference>
<dbReference type="InterPro" id="IPR032307">
    <property type="entry name" value="PepSY_TM-like_2"/>
</dbReference>
<evidence type="ECO:0000313" key="2">
    <source>
        <dbReference type="EMBL" id="MBB1088112.1"/>
    </source>
</evidence>
<evidence type="ECO:0000313" key="3">
    <source>
        <dbReference type="Proteomes" id="UP000552587"/>
    </source>
</evidence>
<dbReference type="PANTHER" id="PTHR40115">
    <property type="entry name" value="INNER MEMBRANE PROTEIN WITH PEPSY TM HELIX"/>
    <property type="match status" value="1"/>
</dbReference>
<gene>
    <name evidence="2" type="ORF">H4F99_06370</name>
</gene>
<keyword evidence="1" id="KW-1133">Transmembrane helix</keyword>
<dbReference type="EMBL" id="JACHTE010000004">
    <property type="protein sequence ID" value="MBB1088112.1"/>
    <property type="molecule type" value="Genomic_DNA"/>
</dbReference>
<keyword evidence="1" id="KW-0472">Membrane</keyword>
<organism evidence="2 3">
    <name type="scientific">Marilutibacter penaei</name>
    <dbReference type="NCBI Taxonomy" id="2759900"/>
    <lineage>
        <taxon>Bacteria</taxon>
        <taxon>Pseudomonadati</taxon>
        <taxon>Pseudomonadota</taxon>
        <taxon>Gammaproteobacteria</taxon>
        <taxon>Lysobacterales</taxon>
        <taxon>Lysobacteraceae</taxon>
        <taxon>Marilutibacter</taxon>
    </lineage>
</organism>
<feature type="transmembrane region" description="Helical" evidence="1">
    <location>
        <begin position="26"/>
        <end position="48"/>
    </location>
</feature>
<keyword evidence="3" id="KW-1185">Reference proteome</keyword>
<evidence type="ECO:0000256" key="1">
    <source>
        <dbReference type="SAM" id="Phobius"/>
    </source>
</evidence>
<feature type="transmembrane region" description="Helical" evidence="1">
    <location>
        <begin position="163"/>
        <end position="186"/>
    </location>
</feature>
<dbReference type="Proteomes" id="UP000552587">
    <property type="component" value="Unassembled WGS sequence"/>
</dbReference>
<feature type="transmembrane region" description="Helical" evidence="1">
    <location>
        <begin position="192"/>
        <end position="212"/>
    </location>
</feature>
<comment type="caution">
    <text evidence="2">The sequence shown here is derived from an EMBL/GenBank/DDBJ whole genome shotgun (WGS) entry which is preliminary data.</text>
</comment>
<protein>
    <submittedName>
        <fullName evidence="2">PepSY-associated TM helix domain-containing protein</fullName>
    </submittedName>
</protein>
<accession>A0A7W3YEG3</accession>
<sequence length="213" mass="23718">MTPTRTAGPAAAQQRRGYWLRTLHQWHWISAAFSLVVLLLFTVTGITLNHAAQIEAEPRVSNHAATLPDSVLATLEGEFDDDAPLPGTVRRWLQEELDVRVDARAAEWSDGEAYVSLPRPGGDAWLAIDRGTGDVEYELTTRGTIAWLNDLHKGRNTGAVWRWFIDIFAIACLLFALTGLWLLYLHSRQRDATWPLVAAGLAVPAIVVILFMH</sequence>
<reference evidence="2 3" key="1">
    <citation type="submission" date="2020-07" db="EMBL/GenBank/DDBJ databases">
        <authorList>
            <person name="Xu S."/>
            <person name="Li A."/>
        </authorList>
    </citation>
    <scope>NUCLEOTIDE SEQUENCE [LARGE SCALE GENOMIC DNA]</scope>
    <source>
        <strain evidence="2 3">SG-8</strain>
    </source>
</reference>
<name>A0A7W3YEG3_9GAMM</name>
<dbReference type="Pfam" id="PF16357">
    <property type="entry name" value="PepSY_TM_like_2"/>
    <property type="match status" value="1"/>
</dbReference>
<proteinExistence type="predicted"/>
<dbReference type="AlphaFoldDB" id="A0A7W3YEG3"/>